<proteinExistence type="predicted"/>
<comment type="caution">
    <text evidence="1">The sequence shown here is derived from an EMBL/GenBank/DDBJ whole genome shotgun (WGS) entry which is preliminary data.</text>
</comment>
<name>A0AAD4SKS6_9MAGN</name>
<organism evidence="1 2">
    <name type="scientific">Papaver atlanticum</name>
    <dbReference type="NCBI Taxonomy" id="357466"/>
    <lineage>
        <taxon>Eukaryota</taxon>
        <taxon>Viridiplantae</taxon>
        <taxon>Streptophyta</taxon>
        <taxon>Embryophyta</taxon>
        <taxon>Tracheophyta</taxon>
        <taxon>Spermatophyta</taxon>
        <taxon>Magnoliopsida</taxon>
        <taxon>Ranunculales</taxon>
        <taxon>Papaveraceae</taxon>
        <taxon>Papaveroideae</taxon>
        <taxon>Papaver</taxon>
    </lineage>
</organism>
<keyword evidence="2" id="KW-1185">Reference proteome</keyword>
<sequence length="94" mass="10776">RFSSIVIFARINLINSCISTTYSFLLLISIGEPYCLSRNNKISSVRQLPRHLLSIRQGILQLDVVLISMRLIKELKYGCCYNKHIELAVSVTEF</sequence>
<dbReference type="EMBL" id="JAJJMB010010308">
    <property type="protein sequence ID" value="KAI3909915.1"/>
    <property type="molecule type" value="Genomic_DNA"/>
</dbReference>
<dbReference type="AlphaFoldDB" id="A0AAD4SKS6"/>
<gene>
    <name evidence="1" type="ORF">MKW98_012969</name>
</gene>
<protein>
    <submittedName>
        <fullName evidence="1">Uncharacterized protein</fullName>
    </submittedName>
</protein>
<evidence type="ECO:0000313" key="1">
    <source>
        <dbReference type="EMBL" id="KAI3909915.1"/>
    </source>
</evidence>
<reference evidence="1" key="1">
    <citation type="submission" date="2022-04" db="EMBL/GenBank/DDBJ databases">
        <title>A functionally conserved STORR gene fusion in Papaver species that diverged 16.8 million years ago.</title>
        <authorList>
            <person name="Catania T."/>
        </authorList>
    </citation>
    <scope>NUCLEOTIDE SEQUENCE</scope>
    <source>
        <strain evidence="1">S-188037</strain>
    </source>
</reference>
<accession>A0AAD4SKS6</accession>
<feature type="non-terminal residue" evidence="1">
    <location>
        <position position="1"/>
    </location>
</feature>
<dbReference type="Proteomes" id="UP001202328">
    <property type="component" value="Unassembled WGS sequence"/>
</dbReference>
<evidence type="ECO:0000313" key="2">
    <source>
        <dbReference type="Proteomes" id="UP001202328"/>
    </source>
</evidence>